<organism evidence="3 4">
    <name type="scientific">Pontibacter saemangeumensis</name>
    <dbReference type="NCBI Taxonomy" id="1084525"/>
    <lineage>
        <taxon>Bacteria</taxon>
        <taxon>Pseudomonadati</taxon>
        <taxon>Bacteroidota</taxon>
        <taxon>Cytophagia</taxon>
        <taxon>Cytophagales</taxon>
        <taxon>Hymenobacteraceae</taxon>
        <taxon>Pontibacter</taxon>
    </lineage>
</organism>
<accession>A0ABP8LMD3</accession>
<name>A0ABP8LMD3_9BACT</name>
<proteinExistence type="inferred from homology"/>
<feature type="domain" description="UspA" evidence="2">
    <location>
        <begin position="3"/>
        <end position="146"/>
    </location>
</feature>
<keyword evidence="4" id="KW-1185">Reference proteome</keyword>
<evidence type="ECO:0000256" key="1">
    <source>
        <dbReference type="ARBA" id="ARBA00008791"/>
    </source>
</evidence>
<protein>
    <recommendedName>
        <fullName evidence="2">UspA domain-containing protein</fullName>
    </recommendedName>
</protein>
<evidence type="ECO:0000313" key="4">
    <source>
        <dbReference type="Proteomes" id="UP001500552"/>
    </source>
</evidence>
<dbReference type="InterPro" id="IPR006016">
    <property type="entry name" value="UspA"/>
</dbReference>
<dbReference type="Proteomes" id="UP001500552">
    <property type="component" value="Unassembled WGS sequence"/>
</dbReference>
<comment type="similarity">
    <text evidence="1">Belongs to the universal stress protein A family.</text>
</comment>
<evidence type="ECO:0000313" key="3">
    <source>
        <dbReference type="EMBL" id="GAA4431758.1"/>
    </source>
</evidence>
<dbReference type="RefSeq" id="WP_345158687.1">
    <property type="nucleotide sequence ID" value="NZ_BAABHC010000010.1"/>
</dbReference>
<dbReference type="PANTHER" id="PTHR46268">
    <property type="entry name" value="STRESS RESPONSE PROTEIN NHAX"/>
    <property type="match status" value="1"/>
</dbReference>
<dbReference type="Gene3D" id="3.40.50.12370">
    <property type="match status" value="1"/>
</dbReference>
<dbReference type="CDD" id="cd00293">
    <property type="entry name" value="USP-like"/>
    <property type="match status" value="1"/>
</dbReference>
<reference evidence="4" key="1">
    <citation type="journal article" date="2019" name="Int. J. Syst. Evol. Microbiol.">
        <title>The Global Catalogue of Microorganisms (GCM) 10K type strain sequencing project: providing services to taxonomists for standard genome sequencing and annotation.</title>
        <authorList>
            <consortium name="The Broad Institute Genomics Platform"/>
            <consortium name="The Broad Institute Genome Sequencing Center for Infectious Disease"/>
            <person name="Wu L."/>
            <person name="Ma J."/>
        </authorList>
    </citation>
    <scope>NUCLEOTIDE SEQUENCE [LARGE SCALE GENOMIC DNA]</scope>
    <source>
        <strain evidence="4">JCM 17926</strain>
    </source>
</reference>
<gene>
    <name evidence="3" type="ORF">GCM10023188_19620</name>
</gene>
<dbReference type="Pfam" id="PF00582">
    <property type="entry name" value="Usp"/>
    <property type="match status" value="1"/>
</dbReference>
<sequence length="290" mass="32306">MFRILALSDFSANAHDALLVAMRIAQLYGGEVIFAHVMAHPFVPATAPQSLFSELQEADQEQCREKLRKEVQVLFLETGIRHKEVMYRVEIVPTPLVESAVGLSERLSVNLIVMGNSGANVLKRIITGSNTVQMIDGATRPLLIVPPGFVFRGFSDITLVIRPQHFKSRAGMDLVFRFARTFRSELIFVFIVNEEENRPESTGFLAKHNLWDEVKEYAYNFYTLAGAHELKNLKAHTSSTATGLLVAFPTSKSLWKGLFSDSLTAAMAEQNKTPLLVIPESTPAGQKELQ</sequence>
<dbReference type="SUPFAM" id="SSF52402">
    <property type="entry name" value="Adenine nucleotide alpha hydrolases-like"/>
    <property type="match status" value="1"/>
</dbReference>
<evidence type="ECO:0000259" key="2">
    <source>
        <dbReference type="Pfam" id="PF00582"/>
    </source>
</evidence>
<dbReference type="PANTHER" id="PTHR46268:SF26">
    <property type="entry name" value="UNIVERSAL STRESS PROTEIN MJ0577"/>
    <property type="match status" value="1"/>
</dbReference>
<dbReference type="EMBL" id="BAABHC010000010">
    <property type="protein sequence ID" value="GAA4431758.1"/>
    <property type="molecule type" value="Genomic_DNA"/>
</dbReference>
<comment type="caution">
    <text evidence="3">The sequence shown here is derived from an EMBL/GenBank/DDBJ whole genome shotgun (WGS) entry which is preliminary data.</text>
</comment>